<name>A0A7U5K9I4_9CORY</name>
<sequence>MHIQSTIVGNLTNEPTFVQFTSGGVCKFRIAARRRMCKNTANNEAPGGETQWIDTDQNYIDVECWGQLGVNARMSLERGRPVICSGYLVTQEWTDAATGKPASKIVLKANYVGFELSRYVVSSRKSTVEDIHHVPGLPAPDNTDNQPFIPDRDYSRTNAFLSEGDDGAASISDELVGAAATGSHNPLF</sequence>
<feature type="region of interest" description="Disordered" evidence="3">
    <location>
        <begin position="132"/>
        <end position="152"/>
    </location>
</feature>
<dbReference type="InterPro" id="IPR012340">
    <property type="entry name" value="NA-bd_OB-fold"/>
</dbReference>
<dbReference type="CDD" id="cd04496">
    <property type="entry name" value="SSB_OBF"/>
    <property type="match status" value="1"/>
</dbReference>
<reference evidence="4 5" key="4">
    <citation type="journal article" date="2020" name="PLoS ONE">
        <title>Taxonomic classification of strain PO100/5 shows a broader geographic distribution and genetic markers of the recently described Corynebacterium silvaticum.</title>
        <authorList>
            <person name="Viana M.V.C."/>
            <person name="Profeta R."/>
            <person name="da Silva A.L."/>
            <person name="Hurtado R."/>
            <person name="Cerqueira J.C."/>
            <person name="Ribeiro B.F.S."/>
            <person name="Almeida M.O."/>
            <person name="Morais-Rodrigues F."/>
            <person name="Soares S.C."/>
            <person name="Oliveira M."/>
            <person name="Tavares L."/>
            <person name="Figueiredo H."/>
            <person name="Wattam A.R."/>
            <person name="Barh D."/>
            <person name="Ghosh P."/>
            <person name="Silva A."/>
            <person name="Azevedo V."/>
        </authorList>
    </citation>
    <scope>NUCLEOTIDE SEQUENCE [LARGE SCALE GENOMIC DNA]</scope>
    <source>
        <strain evidence="4 5">PO100/5</strain>
    </source>
</reference>
<evidence type="ECO:0000256" key="3">
    <source>
        <dbReference type="SAM" id="MobiDB-lite"/>
    </source>
</evidence>
<dbReference type="KEGG" id="csil:CBE74_09210"/>
<keyword evidence="5" id="KW-1185">Reference proteome</keyword>
<dbReference type="Pfam" id="PF00436">
    <property type="entry name" value="SSB"/>
    <property type="match status" value="1"/>
</dbReference>
<reference evidence="4 5" key="3">
    <citation type="journal article" date="2020" name="Int. J. Syst. Evol. Microbiol.">
        <title>Corynebacterium silvaticum sp. nov., a unique group of NTTB corynebacteria in wild boar and roe deer.</title>
        <authorList>
            <person name="Dangel A."/>
            <person name="Berger A."/>
            <person name="Rau J."/>
            <person name="Eisenberg T."/>
            <person name="Kampfer P."/>
            <person name="Margos G."/>
            <person name="Contzen M."/>
            <person name="Busse H.J."/>
            <person name="Konrad R."/>
            <person name="Peters M."/>
            <person name="Sting R."/>
            <person name="Sing A."/>
        </authorList>
    </citation>
    <scope>NUCLEOTIDE SEQUENCE [LARGE SCALE GENOMIC DNA]</scope>
    <source>
        <strain evidence="4 5">PO100/5</strain>
    </source>
</reference>
<reference evidence="4 5" key="2">
    <citation type="journal article" date="2020" name="Antonie Van Leeuwenhoek">
        <title>Phylogenomic characterisation of a novel corynebacterial species pathogenic to animals.</title>
        <authorList>
            <person name="Moller J."/>
            <person name="Musella L."/>
            <person name="Melnikov V."/>
            <person name="Geissdorfer W."/>
            <person name="Burkovski A."/>
            <person name="Sangal V."/>
        </authorList>
    </citation>
    <scope>NUCLEOTIDE SEQUENCE [LARGE SCALE GENOMIC DNA]</scope>
    <source>
        <strain evidence="4 5">PO100/5</strain>
    </source>
</reference>
<dbReference type="GO" id="GO:0003697">
    <property type="term" value="F:single-stranded DNA binding"/>
    <property type="evidence" value="ECO:0007669"/>
    <property type="project" value="InterPro"/>
</dbReference>
<dbReference type="RefSeq" id="WP_087454407.1">
    <property type="nucleotide sequence ID" value="NZ_CP021417.2"/>
</dbReference>
<reference evidence="4 5" key="1">
    <citation type="journal article" date="2014" name="BMC Vet. Res.">
        <title>First report of Corynebacterium pseudotuberculosis from caseous lymphadenitis lesions in Black Alentejano pig (Sus scrofa domesticus).</title>
        <authorList>
            <person name="Oliveira M."/>
            <person name="Barroco C."/>
            <person name="Mottola C."/>
            <person name="Santos R."/>
            <person name="Lemsaddek A."/>
            <person name="Tavares L."/>
            <person name="Semedo-Lemsaddek T."/>
        </authorList>
    </citation>
    <scope>NUCLEOTIDE SEQUENCE [LARGE SCALE GENOMIC DNA]</scope>
    <source>
        <strain evidence="4 5">PO100/5</strain>
    </source>
</reference>
<dbReference type="Gene3D" id="2.40.50.140">
    <property type="entry name" value="Nucleic acid-binding proteins"/>
    <property type="match status" value="1"/>
</dbReference>
<gene>
    <name evidence="4" type="ORF">CBE74_09210</name>
</gene>
<dbReference type="AlphaFoldDB" id="A0A7U5K9I4"/>
<dbReference type="Proteomes" id="UP000195652">
    <property type="component" value="Chromosome"/>
</dbReference>
<evidence type="ECO:0000313" key="5">
    <source>
        <dbReference type="Proteomes" id="UP000195652"/>
    </source>
</evidence>
<proteinExistence type="predicted"/>
<dbReference type="SUPFAM" id="SSF50249">
    <property type="entry name" value="Nucleic acid-binding proteins"/>
    <property type="match status" value="1"/>
</dbReference>
<dbReference type="InterPro" id="IPR000424">
    <property type="entry name" value="Primosome_PriB/ssb"/>
</dbReference>
<accession>A0A7U5K9I4</accession>
<protein>
    <submittedName>
        <fullName evidence="4">Single-stranded DNA-binding protein</fullName>
    </submittedName>
</protein>
<evidence type="ECO:0000256" key="1">
    <source>
        <dbReference type="ARBA" id="ARBA00023125"/>
    </source>
</evidence>
<keyword evidence="1 2" id="KW-0238">DNA-binding</keyword>
<evidence type="ECO:0000313" key="4">
    <source>
        <dbReference type="EMBL" id="ARU46613.1"/>
    </source>
</evidence>
<dbReference type="GeneID" id="75008417"/>
<dbReference type="EMBL" id="CP021417">
    <property type="protein sequence ID" value="ARU46613.1"/>
    <property type="molecule type" value="Genomic_DNA"/>
</dbReference>
<organism evidence="4 5">
    <name type="scientific">Corynebacterium silvaticum</name>
    <dbReference type="NCBI Taxonomy" id="2320431"/>
    <lineage>
        <taxon>Bacteria</taxon>
        <taxon>Bacillati</taxon>
        <taxon>Actinomycetota</taxon>
        <taxon>Actinomycetes</taxon>
        <taxon>Mycobacteriales</taxon>
        <taxon>Corynebacteriaceae</taxon>
        <taxon>Corynebacterium</taxon>
    </lineage>
</organism>
<dbReference type="PROSITE" id="PS50935">
    <property type="entry name" value="SSB"/>
    <property type="match status" value="1"/>
</dbReference>
<evidence type="ECO:0000256" key="2">
    <source>
        <dbReference type="PROSITE-ProRule" id="PRU00252"/>
    </source>
</evidence>